<feature type="compositionally biased region" description="Low complexity" evidence="1">
    <location>
        <begin position="1866"/>
        <end position="1876"/>
    </location>
</feature>
<feature type="region of interest" description="Disordered" evidence="1">
    <location>
        <begin position="1014"/>
        <end position="1059"/>
    </location>
</feature>
<dbReference type="EMBL" id="JBBPDW010000020">
    <property type="protein sequence ID" value="KAK7543499.1"/>
    <property type="molecule type" value="Genomic_DNA"/>
</dbReference>
<accession>A0ABR1M705</accession>
<feature type="region of interest" description="Disordered" evidence="1">
    <location>
        <begin position="1309"/>
        <end position="1354"/>
    </location>
</feature>
<feature type="region of interest" description="Disordered" evidence="1">
    <location>
        <begin position="2030"/>
        <end position="2053"/>
    </location>
</feature>
<feature type="region of interest" description="Disordered" evidence="1">
    <location>
        <begin position="1801"/>
        <end position="1885"/>
    </location>
</feature>
<feature type="compositionally biased region" description="Basic and acidic residues" evidence="1">
    <location>
        <begin position="2039"/>
        <end position="2053"/>
    </location>
</feature>
<feature type="compositionally biased region" description="Acidic residues" evidence="1">
    <location>
        <begin position="622"/>
        <end position="632"/>
    </location>
</feature>
<protein>
    <submittedName>
        <fullName evidence="2">Uncharacterized protein</fullName>
    </submittedName>
</protein>
<feature type="region of interest" description="Disordered" evidence="1">
    <location>
        <begin position="1675"/>
        <end position="1699"/>
    </location>
</feature>
<feature type="compositionally biased region" description="Low complexity" evidence="1">
    <location>
        <begin position="31"/>
        <end position="42"/>
    </location>
</feature>
<feature type="compositionally biased region" description="Polar residues" evidence="1">
    <location>
        <begin position="1342"/>
        <end position="1354"/>
    </location>
</feature>
<feature type="region of interest" description="Disordered" evidence="1">
    <location>
        <begin position="1369"/>
        <end position="1426"/>
    </location>
</feature>
<reference evidence="2 3" key="1">
    <citation type="submission" date="2024-04" db="EMBL/GenBank/DDBJ databases">
        <title>Phyllosticta paracitricarpa is synonymous to the EU quarantine fungus P. citricarpa based on phylogenomic analyses.</title>
        <authorList>
            <consortium name="Lawrence Berkeley National Laboratory"/>
            <person name="Van Ingen-Buijs V.A."/>
            <person name="Van Westerhoven A.C."/>
            <person name="Haridas S."/>
            <person name="Skiadas P."/>
            <person name="Martin F."/>
            <person name="Groenewald J.Z."/>
            <person name="Crous P.W."/>
            <person name="Seidl M.F."/>
        </authorList>
    </citation>
    <scope>NUCLEOTIDE SEQUENCE [LARGE SCALE GENOMIC DNA]</scope>
    <source>
        <strain evidence="2 3">CBS 122670</strain>
    </source>
</reference>
<name>A0ABR1M705_9PEZI</name>
<feature type="compositionally biased region" description="Low complexity" evidence="1">
    <location>
        <begin position="108"/>
        <end position="117"/>
    </location>
</feature>
<evidence type="ECO:0000313" key="2">
    <source>
        <dbReference type="EMBL" id="KAK7543499.1"/>
    </source>
</evidence>
<proteinExistence type="predicted"/>
<sequence length="2053" mass="219526">MPLTELDPNVSGRASRASNVSVSSRDKRSRQQAAQSAQSDLLSSTGVMSMLRTSTELGDIAGMTFGKGSRSSHMRPAHRRRSNNASSRLSVSSSHTQTTGMSNHHPRPSSSSAPRRSMTNSLNAPVFLPDTLSPTQMNIPGASPLVPPARLSKDGRSFSLTSNYAPAHKLSKPRSFASLRHPELAQRPRSPYRYPTRLKRPGYRSPSPAMSDVTGLQSRRPRHPGHSSIPRPRNSPVLPMMPLEMGQMQPLPVGFQGSVANAIQVSPLQPHEMVQMPYQHAHFNRSTPTIIGVSPINEAVPRRRPVPGGSHPMLLKPMAMRPGTSLSQSTESDIPSSGAVSLAPQTPKLHHEAQVMIQPNSPHILNTPNSPVDEHADSEELIYYDYSEHFVNEEPKSQSPAPAEAASVIPGGFVNHVKNILEGQGRIGSSPVSTPSPGNPVTPIEELGPEIFELPGSPVPTPPREAVELPAEPVPRRITREMILSVIEPSATTNGNDTTMTVEAKVVENVVPVRVPSRAHSPMPSVSSNGSMSTAQEQPEVGPGVASTTDGDDAPVRHSTETRSSGLQDDNRASAVDFHVRYSVPVTQGSIDSTQSFSVDDSEPQVQLDITPETVGANVNPAEDELEDDMLVTEESTGRSPFGRAKSLSVPKSPKIDVEARFSAPTLGSGQVEEERIQAPECRIHVQVSPSVSTNDVLAAQPALEALTSQPDNHALHSAYDTPDPSPATYSDEGTPASATQQSSSPASIPAKSFSSRESNNTTTHLVWPLRRQTVNNAAFQADEEYPSRGSLMNETISIAKDLRLSNPPRYPSQLSDVKEESCEESFSDLSKRASTRASQNFKFPYSRGSATATDVGSSVDLGRRTSMSFKFPLPGRSSARRTSIEEMFVSRTPSVRASAPVFRSPKRTKGSNGSALVESRLIPSMHFSQIDLLEKLSEAFGDGARLSLDGVPPEFDVEIELMRERPASLGPIREKYRSFFASLDSTDRVPDFRPKTPVTETVEVAKPKPVVEVEVEKESEPEPEPEREHVNEEQTETEVRSLRSDTAMSARDISRPYSPEEVLEEVERLSVPSMAGLTARLSELIPSLKKYRSSENVDEDVEDMIEDDELKADVEEMRHVGERPGLLNNMKSSRRLRPLPGKTSLVLVDDDIYEELTLREKEKREKGEVNVLRYHHHHRIEEMSSSSDSYKSAQEERKVSMADDDDDCKKARRKTPMAELEAPLPVHLRRSNDIEAAAKKPDDGSAWDLANVKFPSAIDIDISFPIKAHVRDGDRTSVASSSSSEYSLTSATIKNAADAIGVHGDVNPTTTVTAQSHSTLADSTSTHDTFKNTHSRHNSRRQSGAGTSRPCTSVLGTLTRKMGMGSIMSSSHRHHSHHSHSHNVCNPSDPNHTHSHIYLARRTLSPNPTLTHPSISLDDTHPVDPGDRYPTTGLTPPQGRFNINIDDVRSFFSDDSSQTKGAGGLRKRLTGLRLRLAGAGPSTATAATAKNGNNANSKNPTPVTDTASSLIPLGGGGSSAGGAAGASTSYLTPLSPLPTLSPSTRRDSPSAVTSEEPSTRSGGTLSLLPIPISLPLPLRGGGKTGDGSSSSGAGEVGVVMSRPRFGTTSAVQPAVAAAAAGQGANGRGVDGPGGPGGLGMGMSRVEFRTKRMLEKLKSFWFSLGRSLLMAAAAEREREKKRRGSHNGGGGDDGNGGRESVLIVREREREEEVVLRDGNHVEVERVREVDIDVQVTADKRENTVEPSLSPQQIRHQHLTPTKVPTAAAAAASAVLAPTLTSSTTEPTEHSSDLVVVHPAPHTTAAPSVRGSSIARGRPSTTAARSSRRSSTYTTSASANSTTRLVPSTAAASASGSRRSCMRPRRASSCPGSGSRPGSRRSRGGAVTAAAAAAAEEVGGGGQEEAVSAGHVSVSKTTTVQTQMLAVMRSGSGSGSGSGGNAMEKDRDKEKEKEKEEVCVVASSEKTSTTATTTANPTNTTQTAPPNSQTEAGGNGGGQQRESKQNTDSSVASLDAAQLAALKFVGVVDVDEDDDEVEEEVKREKEEGKKGLGG</sequence>
<feature type="region of interest" description="Disordered" evidence="1">
    <location>
        <begin position="174"/>
        <end position="236"/>
    </location>
</feature>
<keyword evidence="3" id="KW-1185">Reference proteome</keyword>
<feature type="compositionally biased region" description="Low complexity" evidence="1">
    <location>
        <begin position="10"/>
        <end position="23"/>
    </location>
</feature>
<evidence type="ECO:0000313" key="3">
    <source>
        <dbReference type="Proteomes" id="UP001365128"/>
    </source>
</evidence>
<feature type="region of interest" description="Disordered" evidence="1">
    <location>
        <begin position="703"/>
        <end position="768"/>
    </location>
</feature>
<feature type="compositionally biased region" description="Low complexity" evidence="1">
    <location>
        <begin position="736"/>
        <end position="756"/>
    </location>
</feature>
<feature type="compositionally biased region" description="Basic residues" evidence="1">
    <location>
        <begin position="70"/>
        <end position="82"/>
    </location>
</feature>
<feature type="region of interest" description="Disordered" evidence="1">
    <location>
        <begin position="1927"/>
        <end position="2011"/>
    </location>
</feature>
<feature type="compositionally biased region" description="Gly residues" evidence="1">
    <location>
        <begin position="1514"/>
        <end position="1525"/>
    </location>
</feature>
<feature type="compositionally biased region" description="Basic and acidic residues" evidence="1">
    <location>
        <begin position="1942"/>
        <end position="1957"/>
    </location>
</feature>
<feature type="compositionally biased region" description="Low complexity" evidence="1">
    <location>
        <begin position="1966"/>
        <end position="1989"/>
    </location>
</feature>
<feature type="compositionally biased region" description="Low complexity" evidence="1">
    <location>
        <begin position="1819"/>
        <end position="1858"/>
    </location>
</feature>
<feature type="compositionally biased region" description="Low complexity" evidence="1">
    <location>
        <begin position="83"/>
        <end position="94"/>
    </location>
</feature>
<feature type="region of interest" description="Disordered" evidence="1">
    <location>
        <begin position="61"/>
        <end position="150"/>
    </location>
</feature>
<feature type="compositionally biased region" description="Basic residues" evidence="1">
    <location>
        <begin position="1372"/>
        <end position="1382"/>
    </location>
</feature>
<feature type="compositionally biased region" description="Polar residues" evidence="1">
    <location>
        <begin position="1405"/>
        <end position="1415"/>
    </location>
</feature>
<feature type="compositionally biased region" description="Low complexity" evidence="1">
    <location>
        <begin position="1184"/>
        <end position="1193"/>
    </location>
</feature>
<evidence type="ECO:0000256" key="1">
    <source>
        <dbReference type="SAM" id="MobiDB-lite"/>
    </source>
</evidence>
<feature type="compositionally biased region" description="Low complexity" evidence="1">
    <location>
        <begin position="1483"/>
        <end position="1503"/>
    </location>
</feature>
<gene>
    <name evidence="2" type="ORF">IWX46DRAFT_150517</name>
</gene>
<feature type="compositionally biased region" description="Basic and acidic residues" evidence="1">
    <location>
        <begin position="1014"/>
        <end position="1044"/>
    </location>
</feature>
<feature type="region of interest" description="Disordered" evidence="1">
    <location>
        <begin position="516"/>
        <end position="572"/>
    </location>
</feature>
<feature type="compositionally biased region" description="Low complexity" evidence="1">
    <location>
        <begin position="1526"/>
        <end position="1544"/>
    </location>
</feature>
<dbReference type="Proteomes" id="UP001365128">
    <property type="component" value="Unassembled WGS sequence"/>
</dbReference>
<feature type="region of interest" description="Disordered" evidence="1">
    <location>
        <begin position="1"/>
        <end position="42"/>
    </location>
</feature>
<feature type="region of interest" description="Disordered" evidence="1">
    <location>
        <begin position="1483"/>
        <end position="1568"/>
    </location>
</feature>
<organism evidence="2 3">
    <name type="scientific">Phyllosticta citricarpa</name>
    <dbReference type="NCBI Taxonomy" id="55181"/>
    <lineage>
        <taxon>Eukaryota</taxon>
        <taxon>Fungi</taxon>
        <taxon>Dikarya</taxon>
        <taxon>Ascomycota</taxon>
        <taxon>Pezizomycotina</taxon>
        <taxon>Dothideomycetes</taxon>
        <taxon>Dothideomycetes incertae sedis</taxon>
        <taxon>Botryosphaeriales</taxon>
        <taxon>Phyllostictaceae</taxon>
        <taxon>Phyllosticta</taxon>
    </lineage>
</organism>
<comment type="caution">
    <text evidence="2">The sequence shown here is derived from an EMBL/GenBank/DDBJ whole genome shotgun (WGS) entry which is preliminary data.</text>
</comment>
<feature type="region of interest" description="Disordered" evidence="1">
    <location>
        <begin position="619"/>
        <end position="651"/>
    </location>
</feature>
<feature type="compositionally biased region" description="Polar residues" evidence="1">
    <location>
        <begin position="1551"/>
        <end position="1565"/>
    </location>
</feature>
<feature type="compositionally biased region" description="Polar residues" evidence="1">
    <location>
        <begin position="1309"/>
        <end position="1328"/>
    </location>
</feature>
<feature type="compositionally biased region" description="Polar residues" evidence="1">
    <location>
        <begin position="524"/>
        <end position="537"/>
    </location>
</feature>
<feature type="region of interest" description="Disordered" evidence="1">
    <location>
        <begin position="1176"/>
        <end position="1216"/>
    </location>
</feature>